<dbReference type="Proteomes" id="UP000245464">
    <property type="component" value="Chromosome 1"/>
</dbReference>
<feature type="compositionally biased region" description="Polar residues" evidence="2">
    <location>
        <begin position="26"/>
        <end position="35"/>
    </location>
</feature>
<dbReference type="OrthoDB" id="3695726at2759"/>
<feature type="compositionally biased region" description="Polar residues" evidence="2">
    <location>
        <begin position="136"/>
        <end position="166"/>
    </location>
</feature>
<feature type="region of interest" description="Disordered" evidence="2">
    <location>
        <begin position="133"/>
        <end position="166"/>
    </location>
</feature>
<organism evidence="4 6">
    <name type="scientific">Pyrenophora tritici-repentis</name>
    <dbReference type="NCBI Taxonomy" id="45151"/>
    <lineage>
        <taxon>Eukaryota</taxon>
        <taxon>Fungi</taxon>
        <taxon>Dikarya</taxon>
        <taxon>Ascomycota</taxon>
        <taxon>Pezizomycotina</taxon>
        <taxon>Dothideomycetes</taxon>
        <taxon>Pleosporomycetidae</taxon>
        <taxon>Pleosporales</taxon>
        <taxon>Pleosporineae</taxon>
        <taxon>Pleosporaceae</taxon>
        <taxon>Pyrenophora</taxon>
    </lineage>
</organism>
<feature type="region of interest" description="Disordered" evidence="2">
    <location>
        <begin position="1"/>
        <end position="45"/>
    </location>
</feature>
<evidence type="ECO:0000313" key="6">
    <source>
        <dbReference type="Proteomes" id="UP000245464"/>
    </source>
</evidence>
<comment type="caution">
    <text evidence="4">The sequence shown here is derived from an EMBL/GenBank/DDBJ whole genome shotgun (WGS) entry which is preliminary data.</text>
</comment>
<keyword evidence="1" id="KW-0863">Zinc-finger</keyword>
<feature type="domain" description="C2H2-type" evidence="3">
    <location>
        <begin position="298"/>
        <end position="321"/>
    </location>
</feature>
<dbReference type="Proteomes" id="UP000249757">
    <property type="component" value="Unassembled WGS sequence"/>
</dbReference>
<reference evidence="7" key="4">
    <citation type="journal article" date="2022" name="Microb. Genom.">
        <title>A global pangenome for the wheat fungal pathogen Pyrenophora tritici-repentis and prediction of effector protein structural homology.</title>
        <authorList>
            <person name="Moolhuijzen P.M."/>
            <person name="See P.T."/>
            <person name="Shi G."/>
            <person name="Powell H.R."/>
            <person name="Cockram J."/>
            <person name="Jorgensen L.N."/>
            <person name="Benslimane H."/>
            <person name="Strelkov S.E."/>
            <person name="Turner J."/>
            <person name="Liu Z."/>
            <person name="Moffat C.S."/>
        </authorList>
    </citation>
    <scope>NUCLEOTIDE SEQUENCE [LARGE SCALE GENOMIC DNA]</scope>
</reference>
<dbReference type="SMART" id="SM00355">
    <property type="entry name" value="ZnF_C2H2"/>
    <property type="match status" value="2"/>
</dbReference>
<evidence type="ECO:0000313" key="4">
    <source>
        <dbReference type="EMBL" id="KAF7576645.1"/>
    </source>
</evidence>
<reference evidence="4 6" key="1">
    <citation type="journal article" date="2018" name="BMC Genomics">
        <title>Comparative genomics of the wheat fungal pathogen Pyrenophora tritici-repentis reveals chromosomal variations and genome plasticity.</title>
        <authorList>
            <person name="Moolhuijzen P."/>
            <person name="See P.T."/>
            <person name="Hane J.K."/>
            <person name="Shi G."/>
            <person name="Liu Z."/>
            <person name="Oliver R.P."/>
            <person name="Moffat C.S."/>
        </authorList>
    </citation>
    <scope>NUCLEOTIDE SEQUENCE [LARGE SCALE GENOMIC DNA]</scope>
    <source>
        <strain evidence="4">M4</strain>
    </source>
</reference>
<sequence>MAPNEHQEDGNQWQSPDTEESFSAFPPSNDSQTMNGMGAWDSMGHIDPSLSVDMNWSQHPNNTHQQMHGGANDVACCTPASPRDDRFQLDDPNNYSIESINAVMDMAERLTKRERQYWFGMTQQHVVDGSNGLHMPSNTTLSSFNRSSVSGAEGSTTTPSSTGMYADNTTCRMMIEDSNTRNCGLLVDELSQGFRAPLGNALDPHQFLQPLLPLPGNQEIGLYPGCMTERPFGYDPNSLHSTMPTQLSDTRSTTDASSTALSEIHCDEKGCNKVFHGKWRRGNLARHQKQVHKDQAIFICAACDRVFRRDDARLKHMRKQHNRLVKDSLPVPRRRAQTTNGEQAQDLKGILGWRD</sequence>
<accession>A0A2W1GJE8</accession>
<gene>
    <name evidence="5" type="ORF">Ptr86124_000816</name>
    <name evidence="4" type="ORF">PtrM4_008850</name>
</gene>
<dbReference type="AlphaFoldDB" id="A0A2W1GJE8"/>
<keyword evidence="7" id="KW-1185">Reference proteome</keyword>
<protein>
    <recommendedName>
        <fullName evidence="3">C2H2-type domain-containing protein</fullName>
    </recommendedName>
</protein>
<keyword evidence="1" id="KW-0862">Zinc</keyword>
<dbReference type="GO" id="GO:0008270">
    <property type="term" value="F:zinc ion binding"/>
    <property type="evidence" value="ECO:0007669"/>
    <property type="project" value="UniProtKB-KW"/>
</dbReference>
<dbReference type="InterPro" id="IPR013087">
    <property type="entry name" value="Znf_C2H2_type"/>
</dbReference>
<reference evidence="5" key="2">
    <citation type="submission" date="2021-05" db="EMBL/GenBank/DDBJ databases">
        <authorList>
            <person name="Moolhuijzen P.M."/>
            <person name="Moffat C.S."/>
        </authorList>
    </citation>
    <scope>NUCLEOTIDE SEQUENCE</scope>
    <source>
        <strain evidence="5">86-124</strain>
    </source>
</reference>
<evidence type="ECO:0000313" key="7">
    <source>
        <dbReference type="Proteomes" id="UP000249757"/>
    </source>
</evidence>
<dbReference type="Gene3D" id="3.30.160.60">
    <property type="entry name" value="Classic Zinc Finger"/>
    <property type="match status" value="1"/>
</dbReference>
<reference evidence="5" key="3">
    <citation type="journal article" date="2022" name="bioRxiv">
        <title>A global pangenome for the wheat fungal pathogen Pyrenophora tritici-repentis and prediction of effector protein structural homology.</title>
        <authorList>
            <person name="Moolhuijzen P."/>
            <person name="See P.T."/>
            <person name="Shi G."/>
            <person name="Powell H.R."/>
            <person name="Cockram J."/>
            <person name="Jorgensen L.N."/>
            <person name="Benslimane H."/>
            <person name="Strelkov S.E."/>
            <person name="Turner J."/>
            <person name="Liu Z."/>
            <person name="Moffat C.S."/>
        </authorList>
    </citation>
    <scope>NUCLEOTIDE SEQUENCE</scope>
    <source>
        <strain evidence="5">86-124</strain>
    </source>
</reference>
<dbReference type="EMBL" id="NQIK02000001">
    <property type="protein sequence ID" value="KAF7576645.1"/>
    <property type="molecule type" value="Genomic_DNA"/>
</dbReference>
<dbReference type="PROSITE" id="PS00028">
    <property type="entry name" value="ZINC_FINGER_C2H2_1"/>
    <property type="match status" value="1"/>
</dbReference>
<keyword evidence="1" id="KW-0479">Metal-binding</keyword>
<proteinExistence type="predicted"/>
<dbReference type="EMBL" id="NRDI02000001">
    <property type="protein sequence ID" value="KAI1520448.1"/>
    <property type="molecule type" value="Genomic_DNA"/>
</dbReference>
<dbReference type="PROSITE" id="PS50157">
    <property type="entry name" value="ZINC_FINGER_C2H2_2"/>
    <property type="match status" value="1"/>
</dbReference>
<evidence type="ECO:0000313" key="5">
    <source>
        <dbReference type="EMBL" id="KAI1520448.1"/>
    </source>
</evidence>
<name>A0A2W1GJE8_9PLEO</name>
<evidence type="ECO:0000256" key="1">
    <source>
        <dbReference type="PROSITE-ProRule" id="PRU00042"/>
    </source>
</evidence>
<evidence type="ECO:0000256" key="2">
    <source>
        <dbReference type="SAM" id="MobiDB-lite"/>
    </source>
</evidence>
<evidence type="ECO:0000259" key="3">
    <source>
        <dbReference type="PROSITE" id="PS50157"/>
    </source>
</evidence>